<name>A0A699VBU0_TANCI</name>
<feature type="region of interest" description="Disordered" evidence="1">
    <location>
        <begin position="30"/>
        <end position="58"/>
    </location>
</feature>
<gene>
    <name evidence="2" type="ORF">Tci_903147</name>
</gene>
<comment type="caution">
    <text evidence="2">The sequence shown here is derived from an EMBL/GenBank/DDBJ whole genome shotgun (WGS) entry which is preliminary data.</text>
</comment>
<dbReference type="AlphaFoldDB" id="A0A699VBU0"/>
<evidence type="ECO:0000313" key="2">
    <source>
        <dbReference type="EMBL" id="GFD31178.1"/>
    </source>
</evidence>
<accession>A0A699VBU0</accession>
<organism evidence="2">
    <name type="scientific">Tanacetum cinerariifolium</name>
    <name type="common">Dalmatian daisy</name>
    <name type="synonym">Chrysanthemum cinerariifolium</name>
    <dbReference type="NCBI Taxonomy" id="118510"/>
    <lineage>
        <taxon>Eukaryota</taxon>
        <taxon>Viridiplantae</taxon>
        <taxon>Streptophyta</taxon>
        <taxon>Embryophyta</taxon>
        <taxon>Tracheophyta</taxon>
        <taxon>Spermatophyta</taxon>
        <taxon>Magnoliopsida</taxon>
        <taxon>eudicotyledons</taxon>
        <taxon>Gunneridae</taxon>
        <taxon>Pentapetalae</taxon>
        <taxon>asterids</taxon>
        <taxon>campanulids</taxon>
        <taxon>Asterales</taxon>
        <taxon>Asteraceae</taxon>
        <taxon>Asteroideae</taxon>
        <taxon>Anthemideae</taxon>
        <taxon>Anthemidinae</taxon>
        <taxon>Tanacetum</taxon>
    </lineage>
</organism>
<feature type="non-terminal residue" evidence="2">
    <location>
        <position position="1"/>
    </location>
</feature>
<evidence type="ECO:0000256" key="1">
    <source>
        <dbReference type="SAM" id="MobiDB-lite"/>
    </source>
</evidence>
<feature type="compositionally biased region" description="Basic and acidic residues" evidence="1">
    <location>
        <begin position="45"/>
        <end position="58"/>
    </location>
</feature>
<proteinExistence type="predicted"/>
<dbReference type="EMBL" id="BKCJ011411285">
    <property type="protein sequence ID" value="GFD31178.1"/>
    <property type="molecule type" value="Genomic_DNA"/>
</dbReference>
<reference evidence="2" key="1">
    <citation type="journal article" date="2019" name="Sci. Rep.">
        <title>Draft genome of Tanacetum cinerariifolium, the natural source of mosquito coil.</title>
        <authorList>
            <person name="Yamashiro T."/>
            <person name="Shiraishi A."/>
            <person name="Satake H."/>
            <person name="Nakayama K."/>
        </authorList>
    </citation>
    <scope>NUCLEOTIDE SEQUENCE</scope>
</reference>
<sequence>EEATDFALLAFTLNPSSSSCSNYERLQITRNSGNMSRDVGNAGYKGRDNGKRPAKKEDEKALVVLDGLGTCD</sequence>
<protein>
    <submittedName>
        <fullName evidence="2">Uncharacterized protein</fullName>
    </submittedName>
</protein>